<sequence length="73" mass="7772">MGDHVAVFEEGQRIGRFVLMHDVEGTLHAVSATAVIAACETDAGAVLLLPGGRMIQVTQSLHTLLSWLEMGGR</sequence>
<dbReference type="RefSeq" id="WP_377042676.1">
    <property type="nucleotide sequence ID" value="NZ_JBHLUN010000002.1"/>
</dbReference>
<protein>
    <submittedName>
        <fullName evidence="1">Uncharacterized protein</fullName>
    </submittedName>
</protein>
<proteinExistence type="predicted"/>
<accession>A0ABV6JND5</accession>
<comment type="caution">
    <text evidence="1">The sequence shown here is derived from an EMBL/GenBank/DDBJ whole genome shotgun (WGS) entry which is preliminary data.</text>
</comment>
<name>A0ABV6JND5_9PROT</name>
<gene>
    <name evidence="1" type="ORF">ACFFGY_01910</name>
</gene>
<reference evidence="1 2" key="1">
    <citation type="submission" date="2024-09" db="EMBL/GenBank/DDBJ databases">
        <authorList>
            <person name="Sun Q."/>
            <person name="Mori K."/>
        </authorList>
    </citation>
    <scope>NUCLEOTIDE SEQUENCE [LARGE SCALE GENOMIC DNA]</scope>
    <source>
        <strain evidence="1 2">TBRC 5777</strain>
    </source>
</reference>
<evidence type="ECO:0000313" key="2">
    <source>
        <dbReference type="Proteomes" id="UP001589865"/>
    </source>
</evidence>
<dbReference type="EMBL" id="JBHLUN010000002">
    <property type="protein sequence ID" value="MFC0406985.1"/>
    <property type="molecule type" value="Genomic_DNA"/>
</dbReference>
<organism evidence="1 2">
    <name type="scientific">Roseomonas elaeocarpi</name>
    <dbReference type="NCBI Taxonomy" id="907779"/>
    <lineage>
        <taxon>Bacteria</taxon>
        <taxon>Pseudomonadati</taxon>
        <taxon>Pseudomonadota</taxon>
        <taxon>Alphaproteobacteria</taxon>
        <taxon>Acetobacterales</taxon>
        <taxon>Roseomonadaceae</taxon>
        <taxon>Roseomonas</taxon>
    </lineage>
</organism>
<dbReference type="Proteomes" id="UP001589865">
    <property type="component" value="Unassembled WGS sequence"/>
</dbReference>
<evidence type="ECO:0000313" key="1">
    <source>
        <dbReference type="EMBL" id="MFC0406985.1"/>
    </source>
</evidence>
<keyword evidence="2" id="KW-1185">Reference proteome</keyword>